<evidence type="ECO:0000313" key="2">
    <source>
        <dbReference type="Proteomes" id="UP000039324"/>
    </source>
</evidence>
<reference evidence="1 2" key="1">
    <citation type="submission" date="2015-02" db="EMBL/GenBank/DDBJ databases">
        <authorList>
            <person name="Chooi Y.-H."/>
        </authorList>
    </citation>
    <scope>NUCLEOTIDE SEQUENCE [LARGE SCALE GENOMIC DNA]</scope>
    <source>
        <strain evidence="1">E3</strain>
    </source>
</reference>
<sequence length="143" mass="16088">MVWKASLTLLQASQAPGSRNRNRVGFLATWSGTWLFPVFGTTRIWHAMLWNVNASGRNPNMSSPMHIFLRISSSSSRCCEWIRSECEYPSIFCRTMSTVGKHDEQCHPASPNIASVRYLNRATRSLSGNLPITLTVDRRVNSG</sequence>
<protein>
    <submittedName>
        <fullName evidence="1">Uncharacterized protein</fullName>
    </submittedName>
</protein>
<proteinExistence type="predicted"/>
<accession>A0A0G4IRI3</accession>
<name>A0A0G4IRI3_PLABS</name>
<dbReference type="AlphaFoldDB" id="A0A0G4IRI3"/>
<organism evidence="1 2">
    <name type="scientific">Plasmodiophora brassicae</name>
    <name type="common">Clubroot disease agent</name>
    <dbReference type="NCBI Taxonomy" id="37360"/>
    <lineage>
        <taxon>Eukaryota</taxon>
        <taxon>Sar</taxon>
        <taxon>Rhizaria</taxon>
        <taxon>Endomyxa</taxon>
        <taxon>Phytomyxea</taxon>
        <taxon>Plasmodiophorida</taxon>
        <taxon>Plasmodiophoridae</taxon>
        <taxon>Plasmodiophora</taxon>
    </lineage>
</organism>
<gene>
    <name evidence="1" type="ORF">PBRA_005915</name>
</gene>
<dbReference type="Proteomes" id="UP000039324">
    <property type="component" value="Unassembled WGS sequence"/>
</dbReference>
<keyword evidence="2" id="KW-1185">Reference proteome</keyword>
<evidence type="ECO:0000313" key="1">
    <source>
        <dbReference type="EMBL" id="CEO97802.1"/>
    </source>
</evidence>
<dbReference type="EMBL" id="CDSF01000080">
    <property type="protein sequence ID" value="CEO97802.1"/>
    <property type="molecule type" value="Genomic_DNA"/>
</dbReference>